<dbReference type="Proteomes" id="UP000198862">
    <property type="component" value="Unassembled WGS sequence"/>
</dbReference>
<proteinExistence type="predicted"/>
<keyword evidence="1" id="KW-0812">Transmembrane</keyword>
<reference evidence="2 3" key="1">
    <citation type="submission" date="2016-10" db="EMBL/GenBank/DDBJ databases">
        <authorList>
            <person name="de Groot N.N."/>
        </authorList>
    </citation>
    <scope>NUCLEOTIDE SEQUENCE [LARGE SCALE GENOMIC DNA]</scope>
    <source>
        <strain evidence="2 3">DSM 6059</strain>
    </source>
</reference>
<organism evidence="2 3">
    <name type="scientific">Pseudoalteromonas denitrificans DSM 6059</name>
    <dbReference type="NCBI Taxonomy" id="1123010"/>
    <lineage>
        <taxon>Bacteria</taxon>
        <taxon>Pseudomonadati</taxon>
        <taxon>Pseudomonadota</taxon>
        <taxon>Gammaproteobacteria</taxon>
        <taxon>Alteromonadales</taxon>
        <taxon>Pseudoalteromonadaceae</taxon>
        <taxon>Pseudoalteromonas</taxon>
    </lineage>
</organism>
<feature type="transmembrane region" description="Helical" evidence="1">
    <location>
        <begin position="12"/>
        <end position="37"/>
    </location>
</feature>
<dbReference type="EMBL" id="FOLO01000067">
    <property type="protein sequence ID" value="SFD54927.1"/>
    <property type="molecule type" value="Genomic_DNA"/>
</dbReference>
<gene>
    <name evidence="2" type="ORF">SAMN02745724_04819</name>
</gene>
<accession>A0A1I1T8G2</accession>
<dbReference type="AlphaFoldDB" id="A0A1I1T8G2"/>
<keyword evidence="3" id="KW-1185">Reference proteome</keyword>
<evidence type="ECO:0000313" key="3">
    <source>
        <dbReference type="Proteomes" id="UP000198862"/>
    </source>
</evidence>
<dbReference type="RefSeq" id="WP_091990823.1">
    <property type="nucleotide sequence ID" value="NZ_FOLO01000067.1"/>
</dbReference>
<evidence type="ECO:0000313" key="2">
    <source>
        <dbReference type="EMBL" id="SFD54927.1"/>
    </source>
</evidence>
<name>A0A1I1T8G2_9GAMM</name>
<protein>
    <submittedName>
        <fullName evidence="2">Uncharacterized protein</fullName>
    </submittedName>
</protein>
<evidence type="ECO:0000256" key="1">
    <source>
        <dbReference type="SAM" id="Phobius"/>
    </source>
</evidence>
<dbReference type="STRING" id="1123010.SAMN02745724_04819"/>
<sequence>MDQTSYLIVEKGVLLISLLLLIPIVYMLVLIIVRTLLKIFFPHKIINITVINNGIKQTHTVKLDDSNALVKAINESRGDFELHGK</sequence>
<keyword evidence="1" id="KW-1133">Transmembrane helix</keyword>
<keyword evidence="1" id="KW-0472">Membrane</keyword>